<dbReference type="Pfam" id="PF13472">
    <property type="entry name" value="Lipase_GDSL_2"/>
    <property type="match status" value="1"/>
</dbReference>
<proteinExistence type="predicted"/>
<dbReference type="Gene3D" id="3.40.50.1110">
    <property type="entry name" value="SGNH hydrolase"/>
    <property type="match status" value="1"/>
</dbReference>
<evidence type="ECO:0000259" key="2">
    <source>
        <dbReference type="Pfam" id="PF13472"/>
    </source>
</evidence>
<protein>
    <submittedName>
        <fullName evidence="3">Lysophospholipase L1-like esterase</fullName>
    </submittedName>
</protein>
<dbReference type="PANTHER" id="PTHR30383:SF5">
    <property type="entry name" value="SGNH HYDROLASE-TYPE ESTERASE DOMAIN-CONTAINING PROTEIN"/>
    <property type="match status" value="1"/>
</dbReference>
<feature type="compositionally biased region" description="Gly residues" evidence="1">
    <location>
        <begin position="67"/>
        <end position="76"/>
    </location>
</feature>
<sequence>MLIPRVVRSAALAAGALGGLTGAAYGLLSGQSRLARRVIGIPTTDPFRADGIYLPDGSGPYDEGGRQRGAGEGPAGESGSPGPRHATADPQDGPAGETAADGLSAAATAGRQKHAARVGAEPAAARTGSSGADVLTFAVLGDSSAAGLGVSVAAELPGVLMATGLAEESERPVLLRTHAVSGSTSLNLAKQVDDALIDPPDVALIIIGANDVTTRLPLRTSIALLGVGVERLHEAGVGVVVGTCPDLGAIRPIAQPLRSIVRSWSLALSKGQRVEVERTGGIAVPLADLLSPEFLTRPAELFSADNFHPSAAGYETAAAILLPALCSAAGMWDGGPLPRSPIRSAAAEARRPTSRIVHRLNRRLGRSS</sequence>
<feature type="compositionally biased region" description="Low complexity" evidence="1">
    <location>
        <begin position="95"/>
        <end position="110"/>
    </location>
</feature>
<accession>A0AAC9PQB7</accession>
<dbReference type="GO" id="GO:0004622">
    <property type="term" value="F:phosphatidylcholine lysophospholipase activity"/>
    <property type="evidence" value="ECO:0007669"/>
    <property type="project" value="TreeGrafter"/>
</dbReference>
<name>A0AAC9PQB7_9PSEU</name>
<evidence type="ECO:0000313" key="3">
    <source>
        <dbReference type="EMBL" id="APU12848.1"/>
    </source>
</evidence>
<dbReference type="Proteomes" id="UP000185511">
    <property type="component" value="Chromosome"/>
</dbReference>
<dbReference type="InterPro" id="IPR013830">
    <property type="entry name" value="SGNH_hydro"/>
</dbReference>
<gene>
    <name evidence="3" type="ORF">UA74_03845</name>
</gene>
<dbReference type="KEGG" id="acad:UA74_03845"/>
<evidence type="ECO:0000313" key="4">
    <source>
        <dbReference type="Proteomes" id="UP000185511"/>
    </source>
</evidence>
<dbReference type="InterPro" id="IPR051532">
    <property type="entry name" value="Ester_Hydrolysis_Enzymes"/>
</dbReference>
<evidence type="ECO:0000256" key="1">
    <source>
        <dbReference type="SAM" id="MobiDB-lite"/>
    </source>
</evidence>
<dbReference type="CDD" id="cd01836">
    <property type="entry name" value="FeeA_FeeB_like"/>
    <property type="match status" value="1"/>
</dbReference>
<dbReference type="AlphaFoldDB" id="A0AAC9PQB7"/>
<dbReference type="EMBL" id="CP016076">
    <property type="protein sequence ID" value="APU12848.1"/>
    <property type="molecule type" value="Genomic_DNA"/>
</dbReference>
<dbReference type="InterPro" id="IPR036514">
    <property type="entry name" value="SGNH_hydro_sf"/>
</dbReference>
<feature type="domain" description="SGNH hydrolase-type esterase" evidence="2">
    <location>
        <begin position="139"/>
        <end position="315"/>
    </location>
</feature>
<organism evidence="3 4">
    <name type="scientific">Actinoalloteichus fjordicus</name>
    <dbReference type="NCBI Taxonomy" id="1612552"/>
    <lineage>
        <taxon>Bacteria</taxon>
        <taxon>Bacillati</taxon>
        <taxon>Actinomycetota</taxon>
        <taxon>Actinomycetes</taxon>
        <taxon>Pseudonocardiales</taxon>
        <taxon>Pseudonocardiaceae</taxon>
        <taxon>Actinoalloteichus</taxon>
    </lineage>
</organism>
<keyword evidence="4" id="KW-1185">Reference proteome</keyword>
<dbReference type="SUPFAM" id="SSF52266">
    <property type="entry name" value="SGNH hydrolase"/>
    <property type="match status" value="1"/>
</dbReference>
<dbReference type="PANTHER" id="PTHR30383">
    <property type="entry name" value="THIOESTERASE 1/PROTEASE 1/LYSOPHOSPHOLIPASE L1"/>
    <property type="match status" value="1"/>
</dbReference>
<feature type="region of interest" description="Disordered" evidence="1">
    <location>
        <begin position="49"/>
        <end position="125"/>
    </location>
</feature>
<dbReference type="RefSeq" id="WP_083682899.1">
    <property type="nucleotide sequence ID" value="NZ_CP016076.1"/>
</dbReference>
<reference evidence="4" key="1">
    <citation type="submission" date="2016-06" db="EMBL/GenBank/DDBJ databases">
        <title>Complete genome sequence of Actinoalloteichus fjordicus DSM 46855 (=ADI127-17), type strain of the new species Actinoalloteichus fjordicus.</title>
        <authorList>
            <person name="Ruckert C."/>
            <person name="Nouioui I."/>
            <person name="Willmese J."/>
            <person name="van Wezel G."/>
            <person name="Klenk H.-P."/>
            <person name="Kalinowski J."/>
            <person name="Zotchev S.B."/>
        </authorList>
    </citation>
    <scope>NUCLEOTIDE SEQUENCE [LARGE SCALE GENOMIC DNA]</scope>
    <source>
        <strain evidence="4">ADI127-7</strain>
    </source>
</reference>